<dbReference type="PANTHER" id="PTHR12131:SF25">
    <property type="entry name" value="DEXH-BOX ATP-DEPENDENT RNA HELICASE DEXH9"/>
    <property type="match status" value="1"/>
</dbReference>
<sequence length="176" mass="20279">MVIEEEESLKDYYNLLQQYRSLKNDVRDIVFSPKYCLPFLQPGRLVRIRIVGDDKMPSFSGEEQVTWGVIINFERVKGSAEVYFWKYITSEDVVELKGKVASEISSADELTLTELMFSGILKDANLEEMVALLSCFVWQEKLQDAPKPREGLDLLYSQLQEIARRVANVQLECKVS</sequence>
<proteinExistence type="predicted"/>
<evidence type="ECO:0000259" key="5">
    <source>
        <dbReference type="SMART" id="SM01142"/>
    </source>
</evidence>
<keyword evidence="1" id="KW-0547">Nucleotide-binding</keyword>
<dbReference type="EMBL" id="AMZH03008132">
    <property type="protein sequence ID" value="RRT59635.1"/>
    <property type="molecule type" value="Genomic_DNA"/>
</dbReference>
<evidence type="ECO:0000256" key="3">
    <source>
        <dbReference type="ARBA" id="ARBA00022806"/>
    </source>
</evidence>
<dbReference type="Pfam" id="PF08148">
    <property type="entry name" value="DSHCT"/>
    <property type="match status" value="1"/>
</dbReference>
<organism evidence="6 7">
    <name type="scientific">Ensete ventricosum</name>
    <name type="common">Abyssinian banana</name>
    <name type="synonym">Musa ensete</name>
    <dbReference type="NCBI Taxonomy" id="4639"/>
    <lineage>
        <taxon>Eukaryota</taxon>
        <taxon>Viridiplantae</taxon>
        <taxon>Streptophyta</taxon>
        <taxon>Embryophyta</taxon>
        <taxon>Tracheophyta</taxon>
        <taxon>Spermatophyta</taxon>
        <taxon>Magnoliopsida</taxon>
        <taxon>Liliopsida</taxon>
        <taxon>Zingiberales</taxon>
        <taxon>Musaceae</taxon>
        <taxon>Ensete</taxon>
    </lineage>
</organism>
<evidence type="ECO:0000256" key="1">
    <source>
        <dbReference type="ARBA" id="ARBA00022741"/>
    </source>
</evidence>
<dbReference type="Gene3D" id="1.10.3380.30">
    <property type="match status" value="1"/>
</dbReference>
<dbReference type="GO" id="GO:0016787">
    <property type="term" value="F:hydrolase activity"/>
    <property type="evidence" value="ECO:0007669"/>
    <property type="project" value="UniProtKB-KW"/>
</dbReference>
<evidence type="ECO:0000313" key="6">
    <source>
        <dbReference type="EMBL" id="RRT59635.1"/>
    </source>
</evidence>
<keyword evidence="2" id="KW-0378">Hydrolase</keyword>
<dbReference type="GO" id="GO:0000460">
    <property type="term" value="P:maturation of 5.8S rRNA"/>
    <property type="evidence" value="ECO:0007669"/>
    <property type="project" value="TreeGrafter"/>
</dbReference>
<dbReference type="GO" id="GO:0005524">
    <property type="term" value="F:ATP binding"/>
    <property type="evidence" value="ECO:0007669"/>
    <property type="project" value="UniProtKB-KW"/>
</dbReference>
<gene>
    <name evidence="6" type="ORF">B296_00032685</name>
</gene>
<dbReference type="InterPro" id="IPR050699">
    <property type="entry name" value="RNA-DNA_Helicase"/>
</dbReference>
<protein>
    <recommendedName>
        <fullName evidence="5">ATP-dependent RNA helicase Ski2/MTR4 C-terminal domain-containing protein</fullName>
    </recommendedName>
</protein>
<dbReference type="PANTHER" id="PTHR12131">
    <property type="entry name" value="ATP-DEPENDENT RNA AND DNA HELICASE"/>
    <property type="match status" value="1"/>
</dbReference>
<feature type="domain" description="ATP-dependent RNA helicase Ski2/MTR4 C-terminal" evidence="5">
    <location>
        <begin position="89"/>
        <end position="175"/>
    </location>
</feature>
<dbReference type="Proteomes" id="UP000287651">
    <property type="component" value="Unassembled WGS sequence"/>
</dbReference>
<dbReference type="GO" id="GO:0005634">
    <property type="term" value="C:nucleus"/>
    <property type="evidence" value="ECO:0007669"/>
    <property type="project" value="TreeGrafter"/>
</dbReference>
<name>A0A426Z6N4_ENSVE</name>
<evidence type="ECO:0000256" key="4">
    <source>
        <dbReference type="ARBA" id="ARBA00022840"/>
    </source>
</evidence>
<keyword evidence="3" id="KW-0347">Helicase</keyword>
<dbReference type="Pfam" id="PF13234">
    <property type="entry name" value="MTR4_beta-barrel"/>
    <property type="match status" value="1"/>
</dbReference>
<comment type="caution">
    <text evidence="6">The sequence shown here is derived from an EMBL/GenBank/DDBJ whole genome shotgun (WGS) entry which is preliminary data.</text>
</comment>
<reference evidence="6 7" key="1">
    <citation type="journal article" date="2014" name="Agronomy (Basel)">
        <title>A Draft Genome Sequence for Ensete ventricosum, the Drought-Tolerant Tree Against Hunger.</title>
        <authorList>
            <person name="Harrison J."/>
            <person name="Moore K.A."/>
            <person name="Paszkiewicz K."/>
            <person name="Jones T."/>
            <person name="Grant M."/>
            <person name="Ambacheew D."/>
            <person name="Muzemil S."/>
            <person name="Studholme D.J."/>
        </authorList>
    </citation>
    <scope>NUCLEOTIDE SEQUENCE [LARGE SCALE GENOMIC DNA]</scope>
</reference>
<keyword evidence="4" id="KW-0067">ATP-binding</keyword>
<dbReference type="InterPro" id="IPR025696">
    <property type="entry name" value="Beta-barrel_MTR4"/>
</dbReference>
<dbReference type="GO" id="GO:0004386">
    <property type="term" value="F:helicase activity"/>
    <property type="evidence" value="ECO:0007669"/>
    <property type="project" value="UniProtKB-KW"/>
</dbReference>
<evidence type="ECO:0000256" key="2">
    <source>
        <dbReference type="ARBA" id="ARBA00022801"/>
    </source>
</evidence>
<dbReference type="Gene3D" id="1.20.1500.20">
    <property type="match status" value="1"/>
</dbReference>
<dbReference type="AlphaFoldDB" id="A0A426Z6N4"/>
<dbReference type="InterPro" id="IPR012961">
    <property type="entry name" value="Ski2/MTR4_C"/>
</dbReference>
<dbReference type="SMART" id="SM01142">
    <property type="entry name" value="DSHCT"/>
    <property type="match status" value="1"/>
</dbReference>
<evidence type="ECO:0000313" key="7">
    <source>
        <dbReference type="Proteomes" id="UP000287651"/>
    </source>
</evidence>
<accession>A0A426Z6N4</accession>